<organism evidence="2 3">
    <name type="scientific">Euplotes crassus</name>
    <dbReference type="NCBI Taxonomy" id="5936"/>
    <lineage>
        <taxon>Eukaryota</taxon>
        <taxon>Sar</taxon>
        <taxon>Alveolata</taxon>
        <taxon>Ciliophora</taxon>
        <taxon>Intramacronucleata</taxon>
        <taxon>Spirotrichea</taxon>
        <taxon>Hypotrichia</taxon>
        <taxon>Euplotida</taxon>
        <taxon>Euplotidae</taxon>
        <taxon>Moneuplotes</taxon>
    </lineage>
</organism>
<keyword evidence="3" id="KW-1185">Reference proteome</keyword>
<evidence type="ECO:0000256" key="1">
    <source>
        <dbReference type="SAM" id="MobiDB-lite"/>
    </source>
</evidence>
<feature type="compositionally biased region" description="Basic and acidic residues" evidence="1">
    <location>
        <begin position="287"/>
        <end position="300"/>
    </location>
</feature>
<gene>
    <name evidence="2" type="ORF">ECRASSUSDP1_LOCUS12851</name>
</gene>
<dbReference type="EMBL" id="CAMPGE010012767">
    <property type="protein sequence ID" value="CAI2371527.1"/>
    <property type="molecule type" value="Genomic_DNA"/>
</dbReference>
<feature type="region of interest" description="Disordered" evidence="1">
    <location>
        <begin position="195"/>
        <end position="242"/>
    </location>
</feature>
<reference evidence="2" key="1">
    <citation type="submission" date="2023-07" db="EMBL/GenBank/DDBJ databases">
        <authorList>
            <consortium name="AG Swart"/>
            <person name="Singh M."/>
            <person name="Singh A."/>
            <person name="Seah K."/>
            <person name="Emmerich C."/>
        </authorList>
    </citation>
    <scope>NUCLEOTIDE SEQUENCE</scope>
    <source>
        <strain evidence="2">DP1</strain>
    </source>
</reference>
<dbReference type="AlphaFoldDB" id="A0AAD1UR03"/>
<accession>A0AAD1UR03</accession>
<protein>
    <submittedName>
        <fullName evidence="2">Uncharacterized protein</fullName>
    </submittedName>
</protein>
<comment type="caution">
    <text evidence="2">The sequence shown here is derived from an EMBL/GenBank/DDBJ whole genome shotgun (WGS) entry which is preliminary data.</text>
</comment>
<proteinExistence type="predicted"/>
<feature type="region of interest" description="Disordered" evidence="1">
    <location>
        <begin position="258"/>
        <end position="393"/>
    </location>
</feature>
<feature type="compositionally biased region" description="Basic and acidic residues" evidence="1">
    <location>
        <begin position="213"/>
        <end position="242"/>
    </location>
</feature>
<name>A0AAD1UR03_EUPCR</name>
<dbReference type="Proteomes" id="UP001295684">
    <property type="component" value="Unassembled WGS sequence"/>
</dbReference>
<evidence type="ECO:0000313" key="2">
    <source>
        <dbReference type="EMBL" id="CAI2371527.1"/>
    </source>
</evidence>
<evidence type="ECO:0000313" key="3">
    <source>
        <dbReference type="Proteomes" id="UP001295684"/>
    </source>
</evidence>
<sequence length="393" mass="45813">MSTLTKDQYVSKLKKLNEKLRNKLKDLNGRLERVLDRINTKQLLAKKKHKEVPVEKQISVCDKEIENAQKQLESYKKEILRLTAKVEQLSEVNKVIDLEDEIKAKTEIKANLKKEIKQLERNIHDQGKELEKLANTDDHHTQLNALTEKLRVWKEKNTKLETNIEREKKAFKDQSEKVDKLKTEKTKLEEEVKQLMSEKGWKEPDSEANNQSKMEEIKKMKEEQERMLKKNKNRKEEREMDKKLEKLEKELEDLQKQLREKEQENRISTMKIKQYQRTIKQAKLKPVKLEEEKKEAENKRKASQNKSRSISKPAKNKISGGVNRMKKSINNSKEVIERKDNGASPTNTKGLGDKSKDQKMSLGDKSIDQKATLGDVKAPPGGGKGTFETEVHL</sequence>